<sequence length="84" mass="9376">MSKNTSKPANDVRVVKMTHFVEPILESGAVIRVVYKRNLEFSDATVKASEQTFDCAVIPFETAMGIISSIINGNLYENNTRNPR</sequence>
<evidence type="ECO:0000313" key="1">
    <source>
        <dbReference type="EMBL" id="UPW36479.1"/>
    </source>
</evidence>
<proteinExistence type="predicted"/>
<name>A0A976N0I0_9VIRU</name>
<dbReference type="EMBL" id="OM869567">
    <property type="protein sequence ID" value="UPW36479.1"/>
    <property type="molecule type" value="Genomic_DNA"/>
</dbReference>
<reference evidence="1" key="1">
    <citation type="submission" date="2022-02" db="EMBL/GenBank/DDBJ databases">
        <title>Towards deciphering the DNA virus diversity associated with rodent species in the families Cricetidae and Heteromyidae.</title>
        <authorList>
            <person name="Lund M."/>
            <person name="Larsen B.B."/>
            <person name="Gryseels S."/>
            <person name="Kraberger S."/>
            <person name="Rowsey D.M."/>
            <person name="Steger L."/>
            <person name="Yule K.M."/>
            <person name="Upham N.S."/>
            <person name="Worobey M."/>
            <person name="Van Doorslaer K."/>
            <person name="Varsani A."/>
        </authorList>
    </citation>
    <scope>NUCLEOTIDE SEQUENCE</scope>
    <source>
        <strain evidence="1">UA08Rod_4577</strain>
    </source>
</reference>
<accession>A0A976N0I0</accession>
<protein>
    <submittedName>
        <fullName evidence="1">Uncharacterized protein</fullName>
    </submittedName>
</protein>
<organism evidence="1">
    <name type="scientific">Sigmofec virus UA08Rod_4577</name>
    <dbReference type="NCBI Taxonomy" id="2929404"/>
    <lineage>
        <taxon>Viruses</taxon>
        <taxon>Monodnaviria</taxon>
        <taxon>Sangervirae</taxon>
        <taxon>Phixviricota</taxon>
        <taxon>Malgrandaviricetes</taxon>
        <taxon>Petitvirales</taxon>
        <taxon>Microviridae</taxon>
    </lineage>
</organism>